<dbReference type="SUPFAM" id="SSF63737">
    <property type="entry name" value="Leukotriene A4 hydrolase N-terminal domain"/>
    <property type="match status" value="1"/>
</dbReference>
<feature type="signal peptide" evidence="1">
    <location>
        <begin position="1"/>
        <end position="18"/>
    </location>
</feature>
<reference evidence="2" key="2">
    <citation type="submission" date="2015-06" db="UniProtKB">
        <authorList>
            <consortium name="EnsemblMetazoa"/>
        </authorList>
    </citation>
    <scope>IDENTIFICATION</scope>
</reference>
<dbReference type="InterPro" id="IPR042097">
    <property type="entry name" value="Aminopeptidase_N-like_N_sf"/>
</dbReference>
<evidence type="ECO:0000256" key="1">
    <source>
        <dbReference type="SAM" id="SignalP"/>
    </source>
</evidence>
<evidence type="ECO:0000313" key="2">
    <source>
        <dbReference type="EnsemblMetazoa" id="MESCA000330-PA"/>
    </source>
</evidence>
<protein>
    <submittedName>
        <fullName evidence="2">Uncharacterized protein</fullName>
    </submittedName>
</protein>
<accession>T1GAS0</accession>
<dbReference type="Proteomes" id="UP000015102">
    <property type="component" value="Unassembled WGS sequence"/>
</dbReference>
<dbReference type="Gene3D" id="2.60.40.1730">
    <property type="entry name" value="tricorn interacting facor f3 domain"/>
    <property type="match status" value="1"/>
</dbReference>
<feature type="chain" id="PRO_5004588148" evidence="1">
    <location>
        <begin position="19"/>
        <end position="110"/>
    </location>
</feature>
<dbReference type="EnsemblMetazoa" id="MESCA000330-RA">
    <property type="protein sequence ID" value="MESCA000330-PA"/>
    <property type="gene ID" value="MESCA000330"/>
</dbReference>
<sequence length="110" mass="12750">MKLIKSFVVILLFAVTFAVDYRLKTNVVPNSYNITIQPYVRQEDGDQQFTFDGKVDIFINVAEDNVSEIEIHKKNLIILSVEVLFNNNVVPDYLIHPYDDMAEAPIWEQD</sequence>
<reference evidence="3" key="1">
    <citation type="submission" date="2013-02" db="EMBL/GenBank/DDBJ databases">
        <authorList>
            <person name="Hughes D."/>
        </authorList>
    </citation>
    <scope>NUCLEOTIDE SEQUENCE</scope>
    <source>
        <strain>Durham</strain>
        <strain evidence="3">NC isolate 2 -- Noor lab</strain>
    </source>
</reference>
<dbReference type="AlphaFoldDB" id="T1GAS0"/>
<dbReference type="HOGENOM" id="CLU_2173852_0_0_1"/>
<dbReference type="EMBL" id="CAQQ02198878">
    <property type="status" value="NOT_ANNOTATED_CDS"/>
    <property type="molecule type" value="Genomic_DNA"/>
</dbReference>
<organism evidence="2 3">
    <name type="scientific">Megaselia scalaris</name>
    <name type="common">Humpbacked fly</name>
    <name type="synonym">Phora scalaris</name>
    <dbReference type="NCBI Taxonomy" id="36166"/>
    <lineage>
        <taxon>Eukaryota</taxon>
        <taxon>Metazoa</taxon>
        <taxon>Ecdysozoa</taxon>
        <taxon>Arthropoda</taxon>
        <taxon>Hexapoda</taxon>
        <taxon>Insecta</taxon>
        <taxon>Pterygota</taxon>
        <taxon>Neoptera</taxon>
        <taxon>Endopterygota</taxon>
        <taxon>Diptera</taxon>
        <taxon>Brachycera</taxon>
        <taxon>Muscomorpha</taxon>
        <taxon>Platypezoidea</taxon>
        <taxon>Phoridae</taxon>
        <taxon>Megaseliini</taxon>
        <taxon>Megaselia</taxon>
    </lineage>
</organism>
<keyword evidence="3" id="KW-1185">Reference proteome</keyword>
<keyword evidence="1" id="KW-0732">Signal</keyword>
<dbReference type="STRING" id="36166.T1GAS0"/>
<name>T1GAS0_MEGSC</name>
<evidence type="ECO:0000313" key="3">
    <source>
        <dbReference type="Proteomes" id="UP000015102"/>
    </source>
</evidence>
<dbReference type="EMBL" id="CAQQ02198879">
    <property type="status" value="NOT_ANNOTATED_CDS"/>
    <property type="molecule type" value="Genomic_DNA"/>
</dbReference>
<proteinExistence type="predicted"/>